<organism evidence="1 2">
    <name type="scientific">Scophthalmus maximus</name>
    <name type="common">Turbot</name>
    <name type="synonym">Psetta maxima</name>
    <dbReference type="NCBI Taxonomy" id="52904"/>
    <lineage>
        <taxon>Eukaryota</taxon>
        <taxon>Metazoa</taxon>
        <taxon>Chordata</taxon>
        <taxon>Craniata</taxon>
        <taxon>Vertebrata</taxon>
        <taxon>Euteleostomi</taxon>
        <taxon>Actinopterygii</taxon>
        <taxon>Neopterygii</taxon>
        <taxon>Teleostei</taxon>
        <taxon>Neoteleostei</taxon>
        <taxon>Acanthomorphata</taxon>
        <taxon>Carangaria</taxon>
        <taxon>Pleuronectiformes</taxon>
        <taxon>Pleuronectoidei</taxon>
        <taxon>Scophthalmidae</taxon>
        <taxon>Scophthalmus</taxon>
    </lineage>
</organism>
<proteinExistence type="predicted"/>
<protein>
    <submittedName>
        <fullName evidence="1">Uncharacterized protein</fullName>
    </submittedName>
</protein>
<accession>A0A6A4T3R3</accession>
<dbReference type="Proteomes" id="UP000438429">
    <property type="component" value="Unassembled WGS sequence"/>
</dbReference>
<sequence>MLTSLLSSPLLSSAPLAPVRQPRGFRILRSRRSSSRSAVTFPVKPLDRDRSNRQETIPWIQVPDVTPPPCELWNPSLHFTSSIVGENL</sequence>
<dbReference type="AlphaFoldDB" id="A0A6A4T3R3"/>
<comment type="caution">
    <text evidence="1">The sequence shown here is derived from an EMBL/GenBank/DDBJ whole genome shotgun (WGS) entry which is preliminary data.</text>
</comment>
<name>A0A6A4T3R3_SCOMX</name>
<reference evidence="1 2" key="1">
    <citation type="submission" date="2019-06" db="EMBL/GenBank/DDBJ databases">
        <title>Draft genomes of female and male turbot (Scophthalmus maximus).</title>
        <authorList>
            <person name="Xu H."/>
            <person name="Xu X.-W."/>
            <person name="Shao C."/>
            <person name="Chen S."/>
        </authorList>
    </citation>
    <scope>NUCLEOTIDE SEQUENCE [LARGE SCALE GENOMIC DNA]</scope>
    <source>
        <strain evidence="1">Ysfricsl-2016a</strain>
        <tissue evidence="1">Blood</tissue>
    </source>
</reference>
<evidence type="ECO:0000313" key="2">
    <source>
        <dbReference type="Proteomes" id="UP000438429"/>
    </source>
</evidence>
<dbReference type="EMBL" id="VEVO01000005">
    <property type="protein sequence ID" value="KAF0042136.1"/>
    <property type="molecule type" value="Genomic_DNA"/>
</dbReference>
<gene>
    <name evidence="1" type="ORF">F2P81_005668</name>
</gene>
<evidence type="ECO:0000313" key="1">
    <source>
        <dbReference type="EMBL" id="KAF0042136.1"/>
    </source>
</evidence>